<feature type="domain" description="ABC transporter" evidence="8">
    <location>
        <begin position="5"/>
        <end position="259"/>
    </location>
</feature>
<dbReference type="CDD" id="cd03257">
    <property type="entry name" value="ABC_NikE_OppD_transporters"/>
    <property type="match status" value="1"/>
</dbReference>
<evidence type="ECO:0000256" key="4">
    <source>
        <dbReference type="ARBA" id="ARBA00022475"/>
    </source>
</evidence>
<protein>
    <submittedName>
        <fullName evidence="9">Oligopeptide transport system ATP-binding protein</fullName>
    </submittedName>
</protein>
<reference evidence="9 10" key="1">
    <citation type="submission" date="2018-06" db="EMBL/GenBank/DDBJ databases">
        <title>Genomic Encyclopedia of Archaeal and Bacterial Type Strains, Phase II (KMG-II): from individual species to whole genera.</title>
        <authorList>
            <person name="Goeker M."/>
        </authorList>
    </citation>
    <scope>NUCLEOTIDE SEQUENCE [LARGE SCALE GENOMIC DNA]</scope>
    <source>
        <strain evidence="9 10">DSM 22009</strain>
    </source>
</reference>
<dbReference type="InterPro" id="IPR013563">
    <property type="entry name" value="Oligopep_ABC_C"/>
</dbReference>
<evidence type="ECO:0000256" key="7">
    <source>
        <dbReference type="ARBA" id="ARBA00023136"/>
    </source>
</evidence>
<dbReference type="InterPro" id="IPR003593">
    <property type="entry name" value="AAA+_ATPase"/>
</dbReference>
<gene>
    <name evidence="9" type="ORF">LX81_00459</name>
</gene>
<dbReference type="InterPro" id="IPR003439">
    <property type="entry name" value="ABC_transporter-like_ATP-bd"/>
</dbReference>
<keyword evidence="3" id="KW-0813">Transport</keyword>
<evidence type="ECO:0000259" key="8">
    <source>
        <dbReference type="PROSITE" id="PS50893"/>
    </source>
</evidence>
<accession>A0A2W7NZW1</accession>
<dbReference type="OrthoDB" id="7957282at2"/>
<dbReference type="PROSITE" id="PS00211">
    <property type="entry name" value="ABC_TRANSPORTER_1"/>
    <property type="match status" value="1"/>
</dbReference>
<dbReference type="RefSeq" id="WP_111535670.1">
    <property type="nucleotide sequence ID" value="NZ_QKZL01000002.1"/>
</dbReference>
<keyword evidence="6 9" id="KW-0067">ATP-binding</keyword>
<comment type="caution">
    <text evidence="9">The sequence shown here is derived from an EMBL/GenBank/DDBJ whole genome shotgun (WGS) entry which is preliminary data.</text>
</comment>
<keyword evidence="7" id="KW-0472">Membrane</keyword>
<dbReference type="PANTHER" id="PTHR43297">
    <property type="entry name" value="OLIGOPEPTIDE TRANSPORT ATP-BINDING PROTEIN APPD"/>
    <property type="match status" value="1"/>
</dbReference>
<dbReference type="SUPFAM" id="SSF52540">
    <property type="entry name" value="P-loop containing nucleoside triphosphate hydrolases"/>
    <property type="match status" value="1"/>
</dbReference>
<name>A0A2W7NZW1_9RHOB</name>
<dbReference type="Pfam" id="PF08352">
    <property type="entry name" value="oligo_HPY"/>
    <property type="match status" value="1"/>
</dbReference>
<dbReference type="InterPro" id="IPR050388">
    <property type="entry name" value="ABC_Ni/Peptide_Import"/>
</dbReference>
<dbReference type="PROSITE" id="PS50893">
    <property type="entry name" value="ABC_TRANSPORTER_2"/>
    <property type="match status" value="1"/>
</dbReference>
<organism evidence="9 10">
    <name type="scientific">Palleronia aestuarii</name>
    <dbReference type="NCBI Taxonomy" id="568105"/>
    <lineage>
        <taxon>Bacteria</taxon>
        <taxon>Pseudomonadati</taxon>
        <taxon>Pseudomonadota</taxon>
        <taxon>Alphaproteobacteria</taxon>
        <taxon>Rhodobacterales</taxon>
        <taxon>Roseobacteraceae</taxon>
        <taxon>Palleronia</taxon>
    </lineage>
</organism>
<evidence type="ECO:0000256" key="2">
    <source>
        <dbReference type="ARBA" id="ARBA00005417"/>
    </source>
</evidence>
<dbReference type="Gene3D" id="3.40.50.300">
    <property type="entry name" value="P-loop containing nucleotide triphosphate hydrolases"/>
    <property type="match status" value="1"/>
</dbReference>
<keyword evidence="10" id="KW-1185">Reference proteome</keyword>
<keyword evidence="4" id="KW-1003">Cell membrane</keyword>
<dbReference type="NCBIfam" id="TIGR01727">
    <property type="entry name" value="oligo_HPY"/>
    <property type="match status" value="1"/>
</dbReference>
<comment type="subcellular location">
    <subcellularLocation>
        <location evidence="1">Cell inner membrane</location>
        <topology evidence="1">Peripheral membrane protein</topology>
    </subcellularLocation>
</comment>
<evidence type="ECO:0000256" key="3">
    <source>
        <dbReference type="ARBA" id="ARBA00022448"/>
    </source>
</evidence>
<dbReference type="PANTHER" id="PTHR43297:SF2">
    <property type="entry name" value="DIPEPTIDE TRANSPORT ATP-BINDING PROTEIN DPPD"/>
    <property type="match status" value="1"/>
</dbReference>
<dbReference type="Pfam" id="PF00005">
    <property type="entry name" value="ABC_tran"/>
    <property type="match status" value="1"/>
</dbReference>
<dbReference type="InterPro" id="IPR027417">
    <property type="entry name" value="P-loop_NTPase"/>
</dbReference>
<evidence type="ECO:0000256" key="5">
    <source>
        <dbReference type="ARBA" id="ARBA00022741"/>
    </source>
</evidence>
<sequence>MTERLRVQDLSVHFRSERREVQVVHDLSFTLEAGRTLALVGESGSGKSVTSLALMGLLPPPPQSRTTGSALLEGRDGADLLGIPESRRRRLRGDRIAMIFQEPLTSLNPVHSVGAQLVEAIRSHRSVSRRAAWDRAEELLDEVGIPEPAARLASFPHELSGGMRQRVMIAIALALEPDVLIADEPTTALDVTVQAQILDLLRRVQERTGMAMLFITHDFGVVADIAHRTVVMYAGRMVEAGPTEDILRRPLMPYTSGLMASVPLLETAGTGRSELATIDGFVPDPAAPPAGCAFHPRCAHNRPGRCDVPPIAVEAPAPDRSIRCARWRELAEEVR</sequence>
<dbReference type="GO" id="GO:0005524">
    <property type="term" value="F:ATP binding"/>
    <property type="evidence" value="ECO:0007669"/>
    <property type="project" value="UniProtKB-KW"/>
</dbReference>
<evidence type="ECO:0000256" key="6">
    <source>
        <dbReference type="ARBA" id="ARBA00022840"/>
    </source>
</evidence>
<comment type="similarity">
    <text evidence="2">Belongs to the ABC transporter superfamily.</text>
</comment>
<evidence type="ECO:0000313" key="9">
    <source>
        <dbReference type="EMBL" id="PZX18766.1"/>
    </source>
</evidence>
<dbReference type="GO" id="GO:0016887">
    <property type="term" value="F:ATP hydrolysis activity"/>
    <property type="evidence" value="ECO:0007669"/>
    <property type="project" value="InterPro"/>
</dbReference>
<dbReference type="AlphaFoldDB" id="A0A2W7NZW1"/>
<dbReference type="GO" id="GO:0055085">
    <property type="term" value="P:transmembrane transport"/>
    <property type="evidence" value="ECO:0007669"/>
    <property type="project" value="UniProtKB-ARBA"/>
</dbReference>
<dbReference type="FunFam" id="3.40.50.300:FF:000016">
    <property type="entry name" value="Oligopeptide ABC transporter ATP-binding component"/>
    <property type="match status" value="1"/>
</dbReference>
<evidence type="ECO:0000256" key="1">
    <source>
        <dbReference type="ARBA" id="ARBA00004417"/>
    </source>
</evidence>
<evidence type="ECO:0000313" key="10">
    <source>
        <dbReference type="Proteomes" id="UP000248916"/>
    </source>
</evidence>
<proteinExistence type="inferred from homology"/>
<dbReference type="InterPro" id="IPR017871">
    <property type="entry name" value="ABC_transporter-like_CS"/>
</dbReference>
<dbReference type="GO" id="GO:0015833">
    <property type="term" value="P:peptide transport"/>
    <property type="evidence" value="ECO:0007669"/>
    <property type="project" value="InterPro"/>
</dbReference>
<keyword evidence="5" id="KW-0547">Nucleotide-binding</keyword>
<dbReference type="EMBL" id="QKZL01000002">
    <property type="protein sequence ID" value="PZX18766.1"/>
    <property type="molecule type" value="Genomic_DNA"/>
</dbReference>
<dbReference type="SMART" id="SM00382">
    <property type="entry name" value="AAA"/>
    <property type="match status" value="1"/>
</dbReference>
<dbReference type="Proteomes" id="UP000248916">
    <property type="component" value="Unassembled WGS sequence"/>
</dbReference>
<dbReference type="GO" id="GO:0005886">
    <property type="term" value="C:plasma membrane"/>
    <property type="evidence" value="ECO:0007669"/>
    <property type="project" value="UniProtKB-SubCell"/>
</dbReference>